<dbReference type="InterPro" id="IPR037118">
    <property type="entry name" value="Val-tRNA_synth_C_sf"/>
</dbReference>
<protein>
    <submittedName>
        <fullName evidence="6">Multidrug ABC transporter ATP-binding protein</fullName>
    </submittedName>
</protein>
<dbReference type="PANTHER" id="PTHR42855">
    <property type="entry name" value="ABC TRANSPORTER ATP-BINDING SUBUNIT"/>
    <property type="match status" value="1"/>
</dbReference>
<feature type="domain" description="ABC transporter" evidence="5">
    <location>
        <begin position="331"/>
        <end position="545"/>
    </location>
</feature>
<dbReference type="OrthoDB" id="9760950at2"/>
<dbReference type="Pfam" id="PF16326">
    <property type="entry name" value="ABC_tran_CTD"/>
    <property type="match status" value="1"/>
</dbReference>
<gene>
    <name evidence="6" type="ORF">BBI08_15315</name>
</gene>
<evidence type="ECO:0000256" key="2">
    <source>
        <dbReference type="ARBA" id="ARBA00022741"/>
    </source>
</evidence>
<organism evidence="6 7">
    <name type="scientific">Planococcus halocryophilus</name>
    <dbReference type="NCBI Taxonomy" id="1215089"/>
    <lineage>
        <taxon>Bacteria</taxon>
        <taxon>Bacillati</taxon>
        <taxon>Bacillota</taxon>
        <taxon>Bacilli</taxon>
        <taxon>Bacillales</taxon>
        <taxon>Caryophanaceae</taxon>
        <taxon>Planococcus</taxon>
    </lineage>
</organism>
<proteinExistence type="predicted"/>
<dbReference type="CDD" id="cd03221">
    <property type="entry name" value="ABCF_EF-3"/>
    <property type="match status" value="2"/>
</dbReference>
<feature type="coiled-coil region" evidence="4">
    <location>
        <begin position="562"/>
        <end position="600"/>
    </location>
</feature>
<reference evidence="7" key="2">
    <citation type="submission" date="2016-10" db="EMBL/GenBank/DDBJ databases">
        <authorList>
            <person name="See-Too W.S."/>
        </authorList>
    </citation>
    <scope>NUCLEOTIDE SEQUENCE [LARGE SCALE GENOMIC DNA]</scope>
    <source>
        <strain evidence="7">DSM 24743</strain>
    </source>
</reference>
<keyword evidence="4" id="KW-0175">Coiled coil</keyword>
<dbReference type="Gene3D" id="3.40.50.300">
    <property type="entry name" value="P-loop containing nucleotide triphosphate hydrolases"/>
    <property type="match status" value="2"/>
</dbReference>
<dbReference type="InterPro" id="IPR003439">
    <property type="entry name" value="ABC_transporter-like_ATP-bd"/>
</dbReference>
<dbReference type="InterPro" id="IPR032524">
    <property type="entry name" value="ABC_tran_C"/>
</dbReference>
<dbReference type="EMBL" id="CP016537">
    <property type="protein sequence ID" value="ANU15129.1"/>
    <property type="molecule type" value="Genomic_DNA"/>
</dbReference>
<dbReference type="InterPro" id="IPR032781">
    <property type="entry name" value="ABC_tran_Xtn"/>
</dbReference>
<dbReference type="PROSITE" id="PS00211">
    <property type="entry name" value="ABC_TRANSPORTER_1"/>
    <property type="match status" value="1"/>
</dbReference>
<dbReference type="InterPro" id="IPR051309">
    <property type="entry name" value="ABCF_ATPase"/>
</dbReference>
<dbReference type="AlphaFoldDB" id="A0A1C7DU49"/>
<accession>A0A1C7DU49</accession>
<evidence type="ECO:0000256" key="3">
    <source>
        <dbReference type="ARBA" id="ARBA00022840"/>
    </source>
</evidence>
<evidence type="ECO:0000313" key="6">
    <source>
        <dbReference type="EMBL" id="ANU15129.1"/>
    </source>
</evidence>
<evidence type="ECO:0000313" key="7">
    <source>
        <dbReference type="Proteomes" id="UP000092687"/>
    </source>
</evidence>
<dbReference type="Proteomes" id="UP000092687">
    <property type="component" value="Chromosome"/>
</dbReference>
<dbReference type="FunFam" id="3.40.50.300:FF:000309">
    <property type="entry name" value="ABC transporter ATP-binding protein"/>
    <property type="match status" value="1"/>
</dbReference>
<dbReference type="GO" id="GO:0016887">
    <property type="term" value="F:ATP hydrolysis activity"/>
    <property type="evidence" value="ECO:0007669"/>
    <property type="project" value="InterPro"/>
</dbReference>
<dbReference type="Pfam" id="PF12848">
    <property type="entry name" value="ABC_tran_Xtn"/>
    <property type="match status" value="1"/>
</dbReference>
<keyword evidence="7" id="KW-1185">Reference proteome</keyword>
<dbReference type="InterPro" id="IPR003593">
    <property type="entry name" value="AAA+_ATPase"/>
</dbReference>
<name>A0A1C7DU49_9BACL</name>
<keyword evidence="2" id="KW-0547">Nucleotide-binding</keyword>
<dbReference type="STRING" id="1215089.BBI08_15315"/>
<feature type="domain" description="ABC transporter" evidence="5">
    <location>
        <begin position="4"/>
        <end position="279"/>
    </location>
</feature>
<dbReference type="SMART" id="SM00382">
    <property type="entry name" value="AAA"/>
    <property type="match status" value="2"/>
</dbReference>
<dbReference type="KEGG" id="phc:BBI08_15315"/>
<dbReference type="PANTHER" id="PTHR42855:SF2">
    <property type="entry name" value="DRUG RESISTANCE ABC TRANSPORTER,ATP-BINDING PROTEIN"/>
    <property type="match status" value="1"/>
</dbReference>
<evidence type="ECO:0000259" key="5">
    <source>
        <dbReference type="PROSITE" id="PS50893"/>
    </source>
</evidence>
<dbReference type="FunFam" id="3.40.50.300:FF:000011">
    <property type="entry name" value="Putative ABC transporter ATP-binding component"/>
    <property type="match status" value="1"/>
</dbReference>
<dbReference type="SUPFAM" id="SSF52540">
    <property type="entry name" value="P-loop containing nucleoside triphosphate hydrolases"/>
    <property type="match status" value="2"/>
</dbReference>
<dbReference type="GO" id="GO:0005524">
    <property type="term" value="F:ATP binding"/>
    <property type="evidence" value="ECO:0007669"/>
    <property type="project" value="UniProtKB-KW"/>
</dbReference>
<dbReference type="InterPro" id="IPR027417">
    <property type="entry name" value="P-loop_NTPase"/>
</dbReference>
<dbReference type="PROSITE" id="PS50893">
    <property type="entry name" value="ABC_TRANSPORTER_2"/>
    <property type="match status" value="2"/>
</dbReference>
<evidence type="ECO:0000256" key="4">
    <source>
        <dbReference type="SAM" id="Coils"/>
    </source>
</evidence>
<evidence type="ECO:0000256" key="1">
    <source>
        <dbReference type="ARBA" id="ARBA00022737"/>
    </source>
</evidence>
<sequence>MIVLQVNQVHKSFGAEEILSGVKLEVQHRDRVALVGRNGAGKSTLLKIIAGEMSYDSGDISMPKDLTIGYLEQQSNLESDATVWDEMMKIFHHFREQEAKLRHLEAQMASPDIYNNPEENDKVMKEYDLLQHDFKDAGGYQYESDTRAILHGMKFYPDDYDKKVTSLSGGQKTRLMLAKHLLSKPELLILDEPTNHLDIETLSWLENYLKNYPGALLIVSHDRYFLDQVVTLVYEVSRHRIKKYTGNYSRYLDEKAKQYELDQKQFEKQQGEKAKLEDYVQRNLARASTTKMAQSRRKVLQKTDWMEAPDGNEKSASFGFTIGKQSGNDVLNVQSLAIGYGTEPVSKDISLKLYRQESLALVGPNGVGKSTLLKTIMNELKPLEGNIHYGTGIQFGYYDQEQANLKGNKLVLNEIWDDYPLINEKDIRGILGRFLFTGDDVLKPVSTLSGGEKARVALAKLMMQKANVLLLDEPTNHLDLDSKEVLENSLLDYPGTLLFVSHDRYFMNRIATKVSELTQDGTTEYLGDYDYYVEKKLEIAELKALDEAGSVTEVKAPVAASTSQIDKEAKKLERQLVRQSEEIEQTMEKLDLQITDIEEQLCKPEIFQDHERVLPLQNELEKLKSAHEEVMTQWLEIQEKIENI</sequence>
<reference evidence="7" key="1">
    <citation type="submission" date="2016-07" db="EMBL/GenBank/DDBJ databases">
        <authorList>
            <person name="See-Too W.S."/>
        </authorList>
    </citation>
    <scope>NUCLEOTIDE SEQUENCE [LARGE SCALE GENOMIC DNA]</scope>
    <source>
        <strain evidence="7">DSM 24743</strain>
    </source>
</reference>
<keyword evidence="3 6" id="KW-0067">ATP-binding</keyword>
<dbReference type="Pfam" id="PF00005">
    <property type="entry name" value="ABC_tran"/>
    <property type="match status" value="2"/>
</dbReference>
<dbReference type="GO" id="GO:0003677">
    <property type="term" value="F:DNA binding"/>
    <property type="evidence" value="ECO:0007669"/>
    <property type="project" value="InterPro"/>
</dbReference>
<dbReference type="InterPro" id="IPR017871">
    <property type="entry name" value="ABC_transporter-like_CS"/>
</dbReference>
<dbReference type="RefSeq" id="WP_008497393.1">
    <property type="nucleotide sequence ID" value="NZ_CP016537.2"/>
</dbReference>
<keyword evidence="1" id="KW-0677">Repeat</keyword>
<dbReference type="Gene3D" id="1.10.287.380">
    <property type="entry name" value="Valyl-tRNA synthetase, C-terminal domain"/>
    <property type="match status" value="1"/>
</dbReference>